<dbReference type="PANTHER" id="PTHR42756">
    <property type="entry name" value="TRANSCRIPTIONAL REGULATOR, MARR"/>
    <property type="match status" value="1"/>
</dbReference>
<proteinExistence type="predicted"/>
<dbReference type="InterPro" id="IPR036388">
    <property type="entry name" value="WH-like_DNA-bd_sf"/>
</dbReference>
<accession>A0A1H0LX29</accession>
<dbReference type="Pfam" id="PF12802">
    <property type="entry name" value="MarR_2"/>
    <property type="match status" value="1"/>
</dbReference>
<dbReference type="AlphaFoldDB" id="A0A1H0LX29"/>
<dbReference type="PRINTS" id="PR00598">
    <property type="entry name" value="HTHMARR"/>
</dbReference>
<keyword evidence="6" id="KW-1185">Reference proteome</keyword>
<dbReference type="SUPFAM" id="SSF46785">
    <property type="entry name" value="Winged helix' DNA-binding domain"/>
    <property type="match status" value="1"/>
</dbReference>
<organism evidence="5 6">
    <name type="scientific">Aureimonas jatrophae</name>
    <dbReference type="NCBI Taxonomy" id="1166073"/>
    <lineage>
        <taxon>Bacteria</taxon>
        <taxon>Pseudomonadati</taxon>
        <taxon>Pseudomonadota</taxon>
        <taxon>Alphaproteobacteria</taxon>
        <taxon>Hyphomicrobiales</taxon>
        <taxon>Aurantimonadaceae</taxon>
        <taxon>Aureimonas</taxon>
    </lineage>
</organism>
<protein>
    <submittedName>
        <fullName evidence="5">Transcriptional regulator, MarR family</fullName>
    </submittedName>
</protein>
<dbReference type="EMBL" id="FNIT01000011">
    <property type="protein sequence ID" value="SDO72490.1"/>
    <property type="molecule type" value="Genomic_DNA"/>
</dbReference>
<evidence type="ECO:0000256" key="3">
    <source>
        <dbReference type="ARBA" id="ARBA00023163"/>
    </source>
</evidence>
<dbReference type="STRING" id="1166073.SAMN05192530_11187"/>
<feature type="domain" description="HTH marR-type" evidence="4">
    <location>
        <begin position="23"/>
        <end position="159"/>
    </location>
</feature>
<keyword evidence="2" id="KW-0238">DNA-binding</keyword>
<dbReference type="RefSeq" id="WP_090676443.1">
    <property type="nucleotide sequence ID" value="NZ_FNIT01000011.1"/>
</dbReference>
<dbReference type="GO" id="GO:0003700">
    <property type="term" value="F:DNA-binding transcription factor activity"/>
    <property type="evidence" value="ECO:0007669"/>
    <property type="project" value="InterPro"/>
</dbReference>
<gene>
    <name evidence="5" type="ORF">SAMN05192530_11187</name>
</gene>
<dbReference type="OrthoDB" id="8452803at2"/>
<evidence type="ECO:0000256" key="2">
    <source>
        <dbReference type="ARBA" id="ARBA00023125"/>
    </source>
</evidence>
<dbReference type="InterPro" id="IPR036390">
    <property type="entry name" value="WH_DNA-bd_sf"/>
</dbReference>
<name>A0A1H0LX29_9HYPH</name>
<evidence type="ECO:0000313" key="5">
    <source>
        <dbReference type="EMBL" id="SDO72490.1"/>
    </source>
</evidence>
<sequence length="165" mass="18218">MQAYLKHPILIGAAMSSNLSETHAAFADTLAQAGRRLRTAFDARVSQRGLTFGRARALRILRDGRLRTQTELAAEMVLESATLVRLLDGMVRLGLVERIEVPGDRRARHVALTPHGVAEANEVSRIATELRSDILADVPERDLDVALGVLRTVCQRLDEVCRDAR</sequence>
<dbReference type="PANTHER" id="PTHR42756:SF1">
    <property type="entry name" value="TRANSCRIPTIONAL REPRESSOR OF EMRAB OPERON"/>
    <property type="match status" value="1"/>
</dbReference>
<keyword evidence="3" id="KW-0804">Transcription</keyword>
<dbReference type="PROSITE" id="PS50995">
    <property type="entry name" value="HTH_MARR_2"/>
    <property type="match status" value="1"/>
</dbReference>
<dbReference type="PROSITE" id="PS01117">
    <property type="entry name" value="HTH_MARR_1"/>
    <property type="match status" value="1"/>
</dbReference>
<dbReference type="InterPro" id="IPR000835">
    <property type="entry name" value="HTH_MarR-typ"/>
</dbReference>
<evidence type="ECO:0000313" key="6">
    <source>
        <dbReference type="Proteomes" id="UP000198793"/>
    </source>
</evidence>
<evidence type="ECO:0000256" key="1">
    <source>
        <dbReference type="ARBA" id="ARBA00023015"/>
    </source>
</evidence>
<evidence type="ECO:0000259" key="4">
    <source>
        <dbReference type="PROSITE" id="PS50995"/>
    </source>
</evidence>
<dbReference type="InterPro" id="IPR023187">
    <property type="entry name" value="Tscrpt_reg_MarR-type_CS"/>
</dbReference>
<dbReference type="SMART" id="SM00347">
    <property type="entry name" value="HTH_MARR"/>
    <property type="match status" value="1"/>
</dbReference>
<dbReference type="Gene3D" id="1.10.10.10">
    <property type="entry name" value="Winged helix-like DNA-binding domain superfamily/Winged helix DNA-binding domain"/>
    <property type="match status" value="1"/>
</dbReference>
<dbReference type="Proteomes" id="UP000198793">
    <property type="component" value="Unassembled WGS sequence"/>
</dbReference>
<reference evidence="5 6" key="1">
    <citation type="submission" date="2016-10" db="EMBL/GenBank/DDBJ databases">
        <authorList>
            <person name="de Groot N.N."/>
        </authorList>
    </citation>
    <scope>NUCLEOTIDE SEQUENCE [LARGE SCALE GENOMIC DNA]</scope>
    <source>
        <strain evidence="6">L7-484,KACC 16230,DSM 25025</strain>
    </source>
</reference>
<dbReference type="GO" id="GO:0003677">
    <property type="term" value="F:DNA binding"/>
    <property type="evidence" value="ECO:0007669"/>
    <property type="project" value="UniProtKB-KW"/>
</dbReference>
<keyword evidence="1" id="KW-0805">Transcription regulation</keyword>